<keyword evidence="3" id="KW-1185">Reference proteome</keyword>
<dbReference type="InterPro" id="IPR050471">
    <property type="entry name" value="AB_hydrolase"/>
</dbReference>
<proteinExistence type="predicted"/>
<protein>
    <submittedName>
        <fullName evidence="2">Alpha/beta hydrolase</fullName>
    </submittedName>
</protein>
<dbReference type="PRINTS" id="PR00111">
    <property type="entry name" value="ABHYDROLASE"/>
</dbReference>
<dbReference type="Gene3D" id="3.40.50.1820">
    <property type="entry name" value="alpha/beta hydrolase"/>
    <property type="match status" value="1"/>
</dbReference>
<dbReference type="PANTHER" id="PTHR43433:SF5">
    <property type="entry name" value="AB HYDROLASE-1 DOMAIN-CONTAINING PROTEIN"/>
    <property type="match status" value="1"/>
</dbReference>
<dbReference type="RefSeq" id="WP_204026025.1">
    <property type="nucleotide sequence ID" value="NZ_BOOW01000019.1"/>
</dbReference>
<name>A0A919RFD9_9ACTN</name>
<organism evidence="2 3">
    <name type="scientific">Sinosporangium siamense</name>
    <dbReference type="NCBI Taxonomy" id="1367973"/>
    <lineage>
        <taxon>Bacteria</taxon>
        <taxon>Bacillati</taxon>
        <taxon>Actinomycetota</taxon>
        <taxon>Actinomycetes</taxon>
        <taxon>Streptosporangiales</taxon>
        <taxon>Streptosporangiaceae</taxon>
        <taxon>Sinosporangium</taxon>
    </lineage>
</organism>
<dbReference type="Pfam" id="PF00561">
    <property type="entry name" value="Abhydrolase_1"/>
    <property type="match status" value="1"/>
</dbReference>
<dbReference type="PANTHER" id="PTHR43433">
    <property type="entry name" value="HYDROLASE, ALPHA/BETA FOLD FAMILY PROTEIN"/>
    <property type="match status" value="1"/>
</dbReference>
<dbReference type="EMBL" id="BOOW01000019">
    <property type="protein sequence ID" value="GII92886.1"/>
    <property type="molecule type" value="Genomic_DNA"/>
</dbReference>
<evidence type="ECO:0000313" key="2">
    <source>
        <dbReference type="EMBL" id="GII92886.1"/>
    </source>
</evidence>
<evidence type="ECO:0000259" key="1">
    <source>
        <dbReference type="Pfam" id="PF00561"/>
    </source>
</evidence>
<keyword evidence="2" id="KW-0378">Hydrolase</keyword>
<dbReference type="InterPro" id="IPR029058">
    <property type="entry name" value="AB_hydrolase_fold"/>
</dbReference>
<comment type="caution">
    <text evidence="2">The sequence shown here is derived from an EMBL/GenBank/DDBJ whole genome shotgun (WGS) entry which is preliminary data.</text>
</comment>
<evidence type="ECO:0000313" key="3">
    <source>
        <dbReference type="Proteomes" id="UP000606172"/>
    </source>
</evidence>
<dbReference type="SUPFAM" id="SSF53474">
    <property type="entry name" value="alpha/beta-Hydrolases"/>
    <property type="match status" value="1"/>
</dbReference>
<dbReference type="InterPro" id="IPR000073">
    <property type="entry name" value="AB_hydrolase_1"/>
</dbReference>
<accession>A0A919RFD9</accession>
<gene>
    <name evidence="2" type="ORF">Ssi02_31170</name>
</gene>
<dbReference type="GO" id="GO:0046503">
    <property type="term" value="P:glycerolipid catabolic process"/>
    <property type="evidence" value="ECO:0007669"/>
    <property type="project" value="TreeGrafter"/>
</dbReference>
<dbReference type="Proteomes" id="UP000606172">
    <property type="component" value="Unassembled WGS sequence"/>
</dbReference>
<sequence>MSKRAPVNGIEIVYETFGPSHGRPLLLIMGLGSQMIHWDEDFCEALVDLGHYVVRFDNRDAGESTHLGDAGAPDILSAVTGHGQAAYLLDDMADDTLGLLDVLGLPSAHLAGVSMGGMIAQTLAIRAPRRVRSLTSIMSTPDPKVGWPTPAAMGALMSPPSPNREAAIERALGTWSLIGSQGYPMDRERIARVTGLAYDRCYDPEGGARQLMAVLCSDDRTAGLRGLDVPALVIHGEDDPLIQIAGGRATAEAIAGARLMTFPGMAHDLPRALWPAIAGAIAELTAAAERETVA</sequence>
<reference evidence="2" key="1">
    <citation type="submission" date="2021-01" db="EMBL/GenBank/DDBJ databases">
        <title>Whole genome shotgun sequence of Sinosporangium siamense NBRC 109515.</title>
        <authorList>
            <person name="Komaki H."/>
            <person name="Tamura T."/>
        </authorList>
    </citation>
    <scope>NUCLEOTIDE SEQUENCE</scope>
    <source>
        <strain evidence="2">NBRC 109515</strain>
    </source>
</reference>
<feature type="domain" description="AB hydrolase-1" evidence="1">
    <location>
        <begin position="24"/>
        <end position="268"/>
    </location>
</feature>
<dbReference type="AlphaFoldDB" id="A0A919RFD9"/>
<dbReference type="GO" id="GO:0004806">
    <property type="term" value="F:triacylglycerol lipase activity"/>
    <property type="evidence" value="ECO:0007669"/>
    <property type="project" value="TreeGrafter"/>
</dbReference>